<name>A0A835UZ77_VANPL</name>
<dbReference type="InterPro" id="IPR001841">
    <property type="entry name" value="Znf_RING"/>
</dbReference>
<evidence type="ECO:0000313" key="3">
    <source>
        <dbReference type="EMBL" id="KAG0477895.1"/>
    </source>
</evidence>
<dbReference type="GO" id="GO:0008270">
    <property type="term" value="F:zinc ion binding"/>
    <property type="evidence" value="ECO:0007669"/>
    <property type="project" value="UniProtKB-KW"/>
</dbReference>
<gene>
    <name evidence="3" type="ORF">HPP92_012614</name>
</gene>
<dbReference type="PROSITE" id="PS50089">
    <property type="entry name" value="ZF_RING_2"/>
    <property type="match status" value="1"/>
</dbReference>
<dbReference type="Gene3D" id="3.30.40.10">
    <property type="entry name" value="Zinc/RING finger domain, C3HC4 (zinc finger)"/>
    <property type="match status" value="1"/>
</dbReference>
<reference evidence="3 4" key="1">
    <citation type="journal article" date="2020" name="Nat. Food">
        <title>A phased Vanilla planifolia genome enables genetic improvement of flavour and production.</title>
        <authorList>
            <person name="Hasing T."/>
            <person name="Tang H."/>
            <person name="Brym M."/>
            <person name="Khazi F."/>
            <person name="Huang T."/>
            <person name="Chambers A.H."/>
        </authorList>
    </citation>
    <scope>NUCLEOTIDE SEQUENCE [LARGE SCALE GENOMIC DNA]</scope>
    <source>
        <tissue evidence="3">Leaf</tissue>
    </source>
</reference>
<dbReference type="EMBL" id="JADCNM010000006">
    <property type="protein sequence ID" value="KAG0477895.1"/>
    <property type="molecule type" value="Genomic_DNA"/>
</dbReference>
<sequence length="104" mass="11094">MKSTSFTPGASTSAGVARSFTCCICRLNKPPSDLVFLSGCSHGYCTMCTVRHLTAKVEQGVAVIACPMCGFGTFEPEMCKPLVAREVFDRVVVRSAITVDQHGS</sequence>
<feature type="domain" description="RING-type" evidence="2">
    <location>
        <begin position="22"/>
        <end position="69"/>
    </location>
</feature>
<evidence type="ECO:0000313" key="4">
    <source>
        <dbReference type="Proteomes" id="UP000639772"/>
    </source>
</evidence>
<accession>A0A835UZ77</accession>
<comment type="caution">
    <text evidence="3">The sequence shown here is derived from an EMBL/GenBank/DDBJ whole genome shotgun (WGS) entry which is preliminary data.</text>
</comment>
<proteinExistence type="predicted"/>
<dbReference type="OrthoDB" id="10009520at2759"/>
<dbReference type="AlphaFoldDB" id="A0A835UZ77"/>
<dbReference type="SUPFAM" id="SSF57850">
    <property type="entry name" value="RING/U-box"/>
    <property type="match status" value="1"/>
</dbReference>
<keyword evidence="1" id="KW-0862">Zinc</keyword>
<keyword evidence="1" id="KW-0863">Zinc-finger</keyword>
<organism evidence="3 4">
    <name type="scientific">Vanilla planifolia</name>
    <name type="common">Vanilla</name>
    <dbReference type="NCBI Taxonomy" id="51239"/>
    <lineage>
        <taxon>Eukaryota</taxon>
        <taxon>Viridiplantae</taxon>
        <taxon>Streptophyta</taxon>
        <taxon>Embryophyta</taxon>
        <taxon>Tracheophyta</taxon>
        <taxon>Spermatophyta</taxon>
        <taxon>Magnoliopsida</taxon>
        <taxon>Liliopsida</taxon>
        <taxon>Asparagales</taxon>
        <taxon>Orchidaceae</taxon>
        <taxon>Vanilloideae</taxon>
        <taxon>Vanilleae</taxon>
        <taxon>Vanilla</taxon>
    </lineage>
</organism>
<keyword evidence="1" id="KW-0479">Metal-binding</keyword>
<dbReference type="InterPro" id="IPR013083">
    <property type="entry name" value="Znf_RING/FYVE/PHD"/>
</dbReference>
<protein>
    <recommendedName>
        <fullName evidence="2">RING-type domain-containing protein</fullName>
    </recommendedName>
</protein>
<evidence type="ECO:0000256" key="1">
    <source>
        <dbReference type="PROSITE-ProRule" id="PRU00175"/>
    </source>
</evidence>
<evidence type="ECO:0000259" key="2">
    <source>
        <dbReference type="PROSITE" id="PS50089"/>
    </source>
</evidence>
<dbReference type="Proteomes" id="UP000639772">
    <property type="component" value="Chromosome 6"/>
</dbReference>